<sequence length="129" mass="14625">MAVDGMDLAKRSRSQEVAMNSDRVILSGHPKGERENTAGKTNDDERERWPDVKQSAEWVRWIAWTSTASSAVGKNPIAEEYAWHGWITAASTGRWTSLGERLGIATSYWWLLNKRLMFNVFLESVARPS</sequence>
<reference evidence="2 3" key="1">
    <citation type="submission" date="2018-11" db="EMBL/GenBank/DDBJ databases">
        <authorList>
            <consortium name="Pathogen Informatics"/>
        </authorList>
    </citation>
    <scope>NUCLEOTIDE SEQUENCE [LARGE SCALE GENOMIC DNA]</scope>
</reference>
<feature type="compositionally biased region" description="Basic and acidic residues" evidence="1">
    <location>
        <begin position="30"/>
        <end position="49"/>
    </location>
</feature>
<accession>A0A183FFP0</accession>
<feature type="region of interest" description="Disordered" evidence="1">
    <location>
        <begin position="1"/>
        <end position="49"/>
    </location>
</feature>
<accession>A0A3P7Y101</accession>
<organism evidence="3 4">
    <name type="scientific">Heligmosomoides polygyrus</name>
    <name type="common">Parasitic roundworm</name>
    <dbReference type="NCBI Taxonomy" id="6339"/>
    <lineage>
        <taxon>Eukaryota</taxon>
        <taxon>Metazoa</taxon>
        <taxon>Ecdysozoa</taxon>
        <taxon>Nematoda</taxon>
        <taxon>Chromadorea</taxon>
        <taxon>Rhabditida</taxon>
        <taxon>Rhabditina</taxon>
        <taxon>Rhabditomorpha</taxon>
        <taxon>Strongyloidea</taxon>
        <taxon>Heligmosomidae</taxon>
        <taxon>Heligmosomoides</taxon>
    </lineage>
</organism>
<gene>
    <name evidence="2" type="ORF">HPBE_LOCUS5363</name>
</gene>
<dbReference type="EMBL" id="UZAH01025457">
    <property type="protein sequence ID" value="VDO64284.1"/>
    <property type="molecule type" value="Genomic_DNA"/>
</dbReference>
<evidence type="ECO:0000256" key="1">
    <source>
        <dbReference type="SAM" id="MobiDB-lite"/>
    </source>
</evidence>
<dbReference type="AlphaFoldDB" id="A0A183FFP0"/>
<evidence type="ECO:0000313" key="3">
    <source>
        <dbReference type="Proteomes" id="UP000050761"/>
    </source>
</evidence>
<dbReference type="WBParaSite" id="HPBE_0000536201-mRNA-1">
    <property type="protein sequence ID" value="HPBE_0000536201-mRNA-1"/>
    <property type="gene ID" value="HPBE_0000536201"/>
</dbReference>
<protein>
    <submittedName>
        <fullName evidence="2 4">Uncharacterized protein</fullName>
    </submittedName>
</protein>
<dbReference type="Proteomes" id="UP000050761">
    <property type="component" value="Unassembled WGS sequence"/>
</dbReference>
<evidence type="ECO:0000313" key="4">
    <source>
        <dbReference type="WBParaSite" id="HPBE_0000536201-mRNA-1"/>
    </source>
</evidence>
<proteinExistence type="predicted"/>
<name>A0A183FFP0_HELPZ</name>
<reference evidence="4" key="2">
    <citation type="submission" date="2019-09" db="UniProtKB">
        <authorList>
            <consortium name="WormBaseParasite"/>
        </authorList>
    </citation>
    <scope>IDENTIFICATION</scope>
</reference>
<evidence type="ECO:0000313" key="2">
    <source>
        <dbReference type="EMBL" id="VDO64284.1"/>
    </source>
</evidence>
<keyword evidence="3" id="KW-1185">Reference proteome</keyword>